<dbReference type="STRING" id="1286528.NHE_0581"/>
<sequence length="37" mass="4376">MQRYLPALLGELFNSKLNDQNATVKEFTHIFCFIFLI</sequence>
<gene>
    <name evidence="1" type="ORF">NHE_0581</name>
</gene>
<proteinExistence type="predicted"/>
<keyword evidence="2" id="KW-1185">Reference proteome</keyword>
<evidence type="ECO:0000313" key="2">
    <source>
        <dbReference type="Proteomes" id="UP000023755"/>
    </source>
</evidence>
<dbReference type="Proteomes" id="UP000023755">
    <property type="component" value="Chromosome"/>
</dbReference>
<dbReference type="EMBL" id="CP007481">
    <property type="protein sequence ID" value="AHX11519.1"/>
    <property type="molecule type" value="Genomic_DNA"/>
</dbReference>
<evidence type="ECO:0000313" key="1">
    <source>
        <dbReference type="EMBL" id="AHX11519.1"/>
    </source>
</evidence>
<accession>X5HKF8</accession>
<reference evidence="1 2" key="1">
    <citation type="submission" date="2014-03" db="EMBL/GenBank/DDBJ databases">
        <title>Sequencing and Comparison of Genomes and Transcriptome Profiles of Human Ehrlichiosis Agents.</title>
        <authorList>
            <person name="Lin M."/>
            <person name="Daugherty S.C."/>
            <person name="Nagaraj S."/>
            <person name="Cheng Z."/>
            <person name="Xiong Q."/>
            <person name="Lin F.-Y."/>
            <person name="Sengamalay N."/>
            <person name="Ott S."/>
            <person name="Godinez A."/>
            <person name="Tallon L.J."/>
            <person name="Sadzewicz L."/>
            <person name="Fraser C.M."/>
            <person name="Dunning Hotopp J.C."/>
            <person name="Rikihisa Y."/>
        </authorList>
    </citation>
    <scope>NUCLEOTIDE SEQUENCE [LARGE SCALE GENOMIC DNA]</scope>
    <source>
        <strain evidence="1 2">Oregon</strain>
    </source>
</reference>
<dbReference type="KEGG" id="nhm:NHE_0581"/>
<dbReference type="HOGENOM" id="CLU_3346346_0_0_5"/>
<organism evidence="1 2">
    <name type="scientific">Neorickettsia helminthoeca str. Oregon</name>
    <dbReference type="NCBI Taxonomy" id="1286528"/>
    <lineage>
        <taxon>Bacteria</taxon>
        <taxon>Pseudomonadati</taxon>
        <taxon>Pseudomonadota</taxon>
        <taxon>Alphaproteobacteria</taxon>
        <taxon>Rickettsiales</taxon>
        <taxon>Anaplasmataceae</taxon>
        <taxon>Neorickettsia</taxon>
    </lineage>
</organism>
<name>X5HKF8_9RICK</name>
<dbReference type="AlphaFoldDB" id="X5HKF8"/>
<protein>
    <submittedName>
        <fullName evidence="1">Uncharacterized protein</fullName>
    </submittedName>
</protein>